<dbReference type="Proteomes" id="UP000236370">
    <property type="component" value="Unassembled WGS sequence"/>
</dbReference>
<proteinExistence type="predicted"/>
<accession>A0A2J8MFY1</accession>
<evidence type="ECO:0000313" key="2">
    <source>
        <dbReference type="Proteomes" id="UP000236370"/>
    </source>
</evidence>
<dbReference type="EMBL" id="NBAG03000258">
    <property type="protein sequence ID" value="PNI58436.1"/>
    <property type="molecule type" value="Genomic_DNA"/>
</dbReference>
<gene>
    <name evidence="1" type="ORF">CK820_G0021021</name>
</gene>
<organism evidence="1 2">
    <name type="scientific">Pan troglodytes</name>
    <name type="common">Chimpanzee</name>
    <dbReference type="NCBI Taxonomy" id="9598"/>
    <lineage>
        <taxon>Eukaryota</taxon>
        <taxon>Metazoa</taxon>
        <taxon>Chordata</taxon>
        <taxon>Craniata</taxon>
        <taxon>Vertebrata</taxon>
        <taxon>Euteleostomi</taxon>
        <taxon>Mammalia</taxon>
        <taxon>Eutheria</taxon>
        <taxon>Euarchontoglires</taxon>
        <taxon>Primates</taxon>
        <taxon>Haplorrhini</taxon>
        <taxon>Catarrhini</taxon>
        <taxon>Hominidae</taxon>
        <taxon>Pan</taxon>
    </lineage>
</organism>
<protein>
    <submittedName>
        <fullName evidence="1">SPATA20 isoform 26</fullName>
    </submittedName>
</protein>
<comment type="caution">
    <text evidence="1">The sequence shown here is derived from an EMBL/GenBank/DDBJ whole genome shotgun (WGS) entry which is preliminary data.</text>
</comment>
<sequence>MLGARAWLGRVLLLPRAGAGLAASRRCPGVWPRTWPHRSPSRWALSEGVPMSGFLCLSLTWSSPRPY</sequence>
<dbReference type="AlphaFoldDB" id="A0A2J8MFY1"/>
<name>A0A2J8MFY1_PANTR</name>
<reference evidence="1 2" key="1">
    <citation type="submission" date="2017-12" db="EMBL/GenBank/DDBJ databases">
        <title>High-resolution comparative analysis of great ape genomes.</title>
        <authorList>
            <person name="Pollen A."/>
            <person name="Hastie A."/>
            <person name="Hormozdiari F."/>
            <person name="Dougherty M."/>
            <person name="Liu R."/>
            <person name="Chaisson M."/>
            <person name="Hoppe E."/>
            <person name="Hill C."/>
            <person name="Pang A."/>
            <person name="Hillier L."/>
            <person name="Baker C."/>
            <person name="Armstrong J."/>
            <person name="Shendure J."/>
            <person name="Paten B."/>
            <person name="Wilson R."/>
            <person name="Chao H."/>
            <person name="Schneider V."/>
            <person name="Ventura M."/>
            <person name="Kronenberg Z."/>
            <person name="Murali S."/>
            <person name="Gordon D."/>
            <person name="Cantsilieris S."/>
            <person name="Munson K."/>
            <person name="Nelson B."/>
            <person name="Raja A."/>
            <person name="Underwood J."/>
            <person name="Diekhans M."/>
            <person name="Fiddes I."/>
            <person name="Haussler D."/>
            <person name="Eichler E."/>
        </authorList>
    </citation>
    <scope>NUCLEOTIDE SEQUENCE [LARGE SCALE GENOMIC DNA]</scope>
    <source>
        <strain evidence="1">Yerkes chimp pedigree #C0471</strain>
    </source>
</reference>
<evidence type="ECO:0000313" key="1">
    <source>
        <dbReference type="EMBL" id="PNI58436.1"/>
    </source>
</evidence>